<keyword evidence="2" id="KW-0325">Glycoprotein</keyword>
<protein>
    <submittedName>
        <fullName evidence="3">Pectate lyase</fullName>
    </submittedName>
</protein>
<evidence type="ECO:0000313" key="3">
    <source>
        <dbReference type="EMBL" id="RLT81550.1"/>
    </source>
</evidence>
<dbReference type="PROSITE" id="PS51257">
    <property type="entry name" value="PROKAR_LIPOPROTEIN"/>
    <property type="match status" value="1"/>
</dbReference>
<evidence type="ECO:0000256" key="1">
    <source>
        <dbReference type="ARBA" id="ARBA00022723"/>
    </source>
</evidence>
<dbReference type="InterPro" id="IPR052063">
    <property type="entry name" value="Polysaccharide_Lyase_1"/>
</dbReference>
<dbReference type="InterPro" id="IPR011050">
    <property type="entry name" value="Pectin_lyase_fold/virulence"/>
</dbReference>
<dbReference type="Proteomes" id="UP000267159">
    <property type="component" value="Unassembled WGS sequence"/>
</dbReference>
<dbReference type="EMBL" id="RAZM01000004">
    <property type="protein sequence ID" value="RLT81550.1"/>
    <property type="molecule type" value="Genomic_DNA"/>
</dbReference>
<organism evidence="3 4">
    <name type="scientific">Bacteroides acidifaciens</name>
    <dbReference type="NCBI Taxonomy" id="85831"/>
    <lineage>
        <taxon>Bacteria</taxon>
        <taxon>Pseudomonadati</taxon>
        <taxon>Bacteroidota</taxon>
        <taxon>Bacteroidia</taxon>
        <taxon>Bacteroidales</taxon>
        <taxon>Bacteroidaceae</taxon>
        <taxon>Bacteroides</taxon>
    </lineage>
</organism>
<dbReference type="GO" id="GO:0046872">
    <property type="term" value="F:metal ion binding"/>
    <property type="evidence" value="ECO:0007669"/>
    <property type="project" value="UniProtKB-KW"/>
</dbReference>
<dbReference type="AlphaFoldDB" id="A0A3L8AGZ2"/>
<dbReference type="SUPFAM" id="SSF51126">
    <property type="entry name" value="Pectin lyase-like"/>
    <property type="match status" value="1"/>
</dbReference>
<sequence length="537" mass="59322">MKNNIFSICESLAIGAFLITSCADIDPKMTNDTLPLLPNEVEQGTIVQLDYGELLAFPGAEGHGKNTVGGRDGSVYHVTKLTDDGTEGTFRWAVSQKDKRTIVFDVAGTIHLNSELKTTNDYLTIAGQTSPGGICIAGYPFIINSNNVIIRFIRFRPGNVDIDCDGLGGSDKENVIIDHCSISWCTDECLSVYGMVNSTVQWCLASQALRVVPSKQEGDKVKTHGFGGNWGGHFATYHHNMIAHCESRVPRLGPRPTTLKLDEKVDIRNNVFYNWAGEGCYGGEAQNVNIVNNYYKPGPATAKASDKVKYRIAKVGIYAKDYDNGADFEPFKGIWGTFFIDGNFMNGNEEVTTDNWTNGVYAQQQSDKSNDFSWDNNKDKIRKETPVTKANGVTTHSAEVAYTKVLSYVGACNYRDAVDKLIVDDVNKGEATYTSTTDSNQNPTDNKPGYINDPRQFWGDDPYPVLPVDTKRNITDTDGDGIPDEWELVHGLDPNYALDGNMRTIDIHGKYSNLEMYMNSLVKDIMDQCTEGGNVVE</sequence>
<accession>A0A3L8AGZ2</accession>
<gene>
    <name evidence="3" type="ORF">D7Y07_02825</name>
</gene>
<dbReference type="PANTHER" id="PTHR42970">
    <property type="entry name" value="PECTATE LYASE C-RELATED"/>
    <property type="match status" value="1"/>
</dbReference>
<keyword evidence="1" id="KW-0479">Metal-binding</keyword>
<dbReference type="Gene3D" id="2.160.20.10">
    <property type="entry name" value="Single-stranded right-handed beta-helix, Pectin lyase-like"/>
    <property type="match status" value="1"/>
</dbReference>
<comment type="caution">
    <text evidence="3">The sequence shown here is derived from an EMBL/GenBank/DDBJ whole genome shotgun (WGS) entry which is preliminary data.</text>
</comment>
<reference evidence="3 4" key="1">
    <citation type="submission" date="2018-09" db="EMBL/GenBank/DDBJ databases">
        <title>Murine metabolic-syndrome-specific gut microbial biobank.</title>
        <authorList>
            <person name="Liu C."/>
        </authorList>
    </citation>
    <scope>NUCLEOTIDE SEQUENCE [LARGE SCALE GENOMIC DNA]</scope>
    <source>
        <strain evidence="3 4">0.1X-D8-26</strain>
    </source>
</reference>
<evidence type="ECO:0000313" key="4">
    <source>
        <dbReference type="Proteomes" id="UP000267159"/>
    </source>
</evidence>
<evidence type="ECO:0000256" key="2">
    <source>
        <dbReference type="ARBA" id="ARBA00023180"/>
    </source>
</evidence>
<dbReference type="PANTHER" id="PTHR42970:SF1">
    <property type="entry name" value="PECTATE LYASE C-RELATED"/>
    <property type="match status" value="1"/>
</dbReference>
<dbReference type="InterPro" id="IPR012334">
    <property type="entry name" value="Pectin_lyas_fold"/>
</dbReference>
<dbReference type="STRING" id="1235814.GCA_000613385_04229"/>
<name>A0A3L8AGZ2_9BACE</name>
<keyword evidence="3" id="KW-0456">Lyase</keyword>
<dbReference type="GO" id="GO:0016829">
    <property type="term" value="F:lyase activity"/>
    <property type="evidence" value="ECO:0007669"/>
    <property type="project" value="UniProtKB-KW"/>
</dbReference>
<proteinExistence type="predicted"/>